<dbReference type="GeneID" id="112278513"/>
<evidence type="ECO:0000256" key="1">
    <source>
        <dbReference type="ARBA" id="ARBA00008276"/>
    </source>
</evidence>
<dbReference type="OMA" id="NLGWRIS"/>
<dbReference type="InterPro" id="IPR004101">
    <property type="entry name" value="Mur_ligase_C"/>
</dbReference>
<sequence length="644" mass="69164">MAMRWRSSWHLFRFRCNGMVSRATLDPVSSGTRILSTMGFDDNSDVGYDCLPGFGDKAMYSTLSDHCRSSRSSMIAKVNVARQIESRPLSARSMGTMVREEVEGDGEVLLLRYLEKLKNYEKEGVPKGAGEDSDSGFDLERMKRLLSRLGNPLSAYPVVHVAGTKGKGSTVSFISSVLRAAGLRVGTYTSPHVTSIRERITAGKNEGPISANSLKKLMNDLQATIDEAIAEESGLLTHFEVLTALAFTHFAREKVDVAVVETGLGGARDATNVISAEELAVAVIVGIGYEHLAALGGTLESIALAKSGIIKENRQVIVGPQKYSQVYDVLEKVAAAKSAPLISVSRSLINCKTGILFTRSGHPFQLCDLAIQNPPGVGFGASNKVWKLGNVKLRVLGAHQQDNAITAVYSLLALRHQGWEIPDSAIRMGLEATTIPGRFQVVESDSSKALGCLSARLILDGAHTEDSAIALAKTLREGFPDASLAFVVAMASDKDEHSFARILLTKAKPDVVVTTRVPVAGSYNRCRTAQELAECWSQTAQGLNLPYHFETSKQKLLQGFSSVGSSEHQQSGAKTSSTEEASKEDGNSLLVSSVEPINAAISKAAAALENRHSESNKQLIVCVAGSLHAVAATLTLIQENRNQH</sequence>
<dbReference type="EnsemblPlants" id="Pp3c1_19310V3.2">
    <property type="protein sequence ID" value="Pp3c1_19310V3.2"/>
    <property type="gene ID" value="Pp3c1_19310"/>
</dbReference>
<dbReference type="Gene3D" id="3.90.190.20">
    <property type="entry name" value="Mur ligase, C-terminal domain"/>
    <property type="match status" value="1"/>
</dbReference>
<dbReference type="GO" id="GO:0005524">
    <property type="term" value="F:ATP binding"/>
    <property type="evidence" value="ECO:0007669"/>
    <property type="project" value="UniProtKB-KW"/>
</dbReference>
<reference evidence="10 12" key="2">
    <citation type="journal article" date="2018" name="Plant J.">
        <title>The Physcomitrella patens chromosome-scale assembly reveals moss genome structure and evolution.</title>
        <authorList>
            <person name="Lang D."/>
            <person name="Ullrich K.K."/>
            <person name="Murat F."/>
            <person name="Fuchs J."/>
            <person name="Jenkins J."/>
            <person name="Haas F.B."/>
            <person name="Piednoel M."/>
            <person name="Gundlach H."/>
            <person name="Van Bel M."/>
            <person name="Meyberg R."/>
            <person name="Vives C."/>
            <person name="Morata J."/>
            <person name="Symeonidi A."/>
            <person name="Hiss M."/>
            <person name="Muchero W."/>
            <person name="Kamisugi Y."/>
            <person name="Saleh O."/>
            <person name="Blanc G."/>
            <person name="Decker E.L."/>
            <person name="van Gessel N."/>
            <person name="Grimwood J."/>
            <person name="Hayes R.D."/>
            <person name="Graham S.W."/>
            <person name="Gunter L.E."/>
            <person name="McDaniel S.F."/>
            <person name="Hoernstein S.N.W."/>
            <person name="Larsson A."/>
            <person name="Li F.W."/>
            <person name="Perroud P.F."/>
            <person name="Phillips J."/>
            <person name="Ranjan P."/>
            <person name="Rokshar D.S."/>
            <person name="Rothfels C.J."/>
            <person name="Schneider L."/>
            <person name="Shu S."/>
            <person name="Stevenson D.W."/>
            <person name="Thummler F."/>
            <person name="Tillich M."/>
            <person name="Villarreal Aguilar J.C."/>
            <person name="Widiez T."/>
            <person name="Wong G.K."/>
            <person name="Wymore A."/>
            <person name="Zhang Y."/>
            <person name="Zimmer A.D."/>
            <person name="Quatrano R.S."/>
            <person name="Mayer K.F.X."/>
            <person name="Goodstein D."/>
            <person name="Casacuberta J.M."/>
            <person name="Vandepoele K."/>
            <person name="Reski R."/>
            <person name="Cuming A.C."/>
            <person name="Tuskan G.A."/>
            <person name="Maumus F."/>
            <person name="Salse J."/>
            <person name="Schmutz J."/>
            <person name="Rensing S.A."/>
        </authorList>
    </citation>
    <scope>NUCLEOTIDE SEQUENCE [LARGE SCALE GENOMIC DNA]</scope>
    <source>
        <strain evidence="11 12">cv. Gransden 2004</strain>
    </source>
</reference>
<dbReference type="PROSITE" id="PS01011">
    <property type="entry name" value="FOLYLPOLYGLU_SYNT_1"/>
    <property type="match status" value="1"/>
</dbReference>
<reference evidence="10 12" key="1">
    <citation type="journal article" date="2008" name="Science">
        <title>The Physcomitrella genome reveals evolutionary insights into the conquest of land by plants.</title>
        <authorList>
            <person name="Rensing S."/>
            <person name="Lang D."/>
            <person name="Zimmer A."/>
            <person name="Terry A."/>
            <person name="Salamov A."/>
            <person name="Shapiro H."/>
            <person name="Nishiyama T."/>
            <person name="Perroud P.-F."/>
            <person name="Lindquist E."/>
            <person name="Kamisugi Y."/>
            <person name="Tanahashi T."/>
            <person name="Sakakibara K."/>
            <person name="Fujita T."/>
            <person name="Oishi K."/>
            <person name="Shin-I T."/>
            <person name="Kuroki Y."/>
            <person name="Toyoda A."/>
            <person name="Suzuki Y."/>
            <person name="Hashimoto A."/>
            <person name="Yamaguchi K."/>
            <person name="Sugano A."/>
            <person name="Kohara Y."/>
            <person name="Fujiyama A."/>
            <person name="Anterola A."/>
            <person name="Aoki S."/>
            <person name="Ashton N."/>
            <person name="Barbazuk W.B."/>
            <person name="Barker E."/>
            <person name="Bennetzen J."/>
            <person name="Bezanilla M."/>
            <person name="Blankenship R."/>
            <person name="Cho S.H."/>
            <person name="Dutcher S."/>
            <person name="Estelle M."/>
            <person name="Fawcett J.A."/>
            <person name="Gundlach H."/>
            <person name="Hanada K."/>
            <person name="Heyl A."/>
            <person name="Hicks K.A."/>
            <person name="Hugh J."/>
            <person name="Lohr M."/>
            <person name="Mayer K."/>
            <person name="Melkozernov A."/>
            <person name="Murata T."/>
            <person name="Nelson D."/>
            <person name="Pils B."/>
            <person name="Prigge M."/>
            <person name="Reiss B."/>
            <person name="Renner T."/>
            <person name="Rombauts S."/>
            <person name="Rushton P."/>
            <person name="Sanderfoot A."/>
            <person name="Schween G."/>
            <person name="Shiu S.-H."/>
            <person name="Stueber K."/>
            <person name="Theodoulou F.L."/>
            <person name="Tu H."/>
            <person name="Van de Peer Y."/>
            <person name="Verrier P.J."/>
            <person name="Waters E."/>
            <person name="Wood A."/>
            <person name="Yang L."/>
            <person name="Cove D."/>
            <person name="Cuming A."/>
            <person name="Hasebe M."/>
            <person name="Lucas S."/>
            <person name="Mishler D.B."/>
            <person name="Reski R."/>
            <person name="Grigoriev I."/>
            <person name="Quatrano R.S."/>
            <person name="Boore J.L."/>
        </authorList>
    </citation>
    <scope>NUCLEOTIDE SEQUENCE [LARGE SCALE GENOMIC DNA]</scope>
    <source>
        <strain evidence="11 12">cv. Gransden 2004</strain>
    </source>
</reference>
<dbReference type="PANTHER" id="PTHR11136">
    <property type="entry name" value="FOLYLPOLYGLUTAMATE SYNTHASE-RELATED"/>
    <property type="match status" value="1"/>
</dbReference>
<dbReference type="Gramene" id="Pp3c1_19310V3.2">
    <property type="protein sequence ID" value="Pp3c1_19310V3.2"/>
    <property type="gene ID" value="Pp3c1_19310"/>
</dbReference>
<dbReference type="InterPro" id="IPR018109">
    <property type="entry name" value="Folylpolyglutamate_synth_CS"/>
</dbReference>
<evidence type="ECO:0000313" key="10">
    <source>
        <dbReference type="EMBL" id="PNR62417.1"/>
    </source>
</evidence>
<dbReference type="Pfam" id="PF02875">
    <property type="entry name" value="Mur_ligase_C"/>
    <property type="match status" value="1"/>
</dbReference>
<evidence type="ECO:0000259" key="9">
    <source>
        <dbReference type="Pfam" id="PF08245"/>
    </source>
</evidence>
<reference evidence="11" key="3">
    <citation type="submission" date="2020-12" db="UniProtKB">
        <authorList>
            <consortium name="EnsemblPlants"/>
        </authorList>
    </citation>
    <scope>IDENTIFICATION</scope>
</reference>
<evidence type="ECO:0000256" key="5">
    <source>
        <dbReference type="ARBA" id="ARBA00022840"/>
    </source>
</evidence>
<feature type="compositionally biased region" description="Polar residues" evidence="7">
    <location>
        <begin position="564"/>
        <end position="579"/>
    </location>
</feature>
<proteinExistence type="inferred from homology"/>
<dbReference type="Pfam" id="PF08245">
    <property type="entry name" value="Mur_ligase_M"/>
    <property type="match status" value="1"/>
</dbReference>
<dbReference type="InterPro" id="IPR036565">
    <property type="entry name" value="Mur-like_cat_sf"/>
</dbReference>
<dbReference type="RefSeq" id="XP_024367971.1">
    <property type="nucleotide sequence ID" value="XM_024512203.2"/>
</dbReference>
<evidence type="ECO:0000256" key="7">
    <source>
        <dbReference type="SAM" id="MobiDB-lite"/>
    </source>
</evidence>
<keyword evidence="3" id="KW-0479">Metal-binding</keyword>
<dbReference type="PANTHER" id="PTHR11136:SF0">
    <property type="entry name" value="DIHYDROFOLATE SYNTHETASE-RELATED"/>
    <property type="match status" value="1"/>
</dbReference>
<evidence type="ECO:0000313" key="12">
    <source>
        <dbReference type="Proteomes" id="UP000006727"/>
    </source>
</evidence>
<dbReference type="GO" id="GO:0046872">
    <property type="term" value="F:metal ion binding"/>
    <property type="evidence" value="ECO:0007669"/>
    <property type="project" value="UniProtKB-KW"/>
</dbReference>
<dbReference type="AlphaFoldDB" id="A0A2K1L8S7"/>
<dbReference type="NCBIfam" id="TIGR01499">
    <property type="entry name" value="folC"/>
    <property type="match status" value="1"/>
</dbReference>
<dbReference type="EMBL" id="ABEU02000001">
    <property type="protein sequence ID" value="PNR62417.1"/>
    <property type="molecule type" value="Genomic_DNA"/>
</dbReference>
<evidence type="ECO:0000256" key="3">
    <source>
        <dbReference type="ARBA" id="ARBA00022723"/>
    </source>
</evidence>
<protein>
    <recommendedName>
        <fullName evidence="13">Mur ligase central domain-containing protein</fullName>
    </recommendedName>
</protein>
<dbReference type="EnsemblPlants" id="Pp3c1_19310V3.1">
    <property type="protein sequence ID" value="Pp3c1_19310V3.1"/>
    <property type="gene ID" value="Pp3c1_19310"/>
</dbReference>
<keyword evidence="6" id="KW-0460">Magnesium</keyword>
<dbReference type="GO" id="GO:0004326">
    <property type="term" value="F:tetrahydrofolylpolyglutamate synthase activity"/>
    <property type="evidence" value="ECO:0007669"/>
    <property type="project" value="InterPro"/>
</dbReference>
<dbReference type="PROSITE" id="PS01012">
    <property type="entry name" value="FOLYLPOLYGLU_SYNT_2"/>
    <property type="match status" value="1"/>
</dbReference>
<feature type="region of interest" description="Disordered" evidence="7">
    <location>
        <begin position="564"/>
        <end position="587"/>
    </location>
</feature>
<dbReference type="Gene3D" id="3.40.1190.10">
    <property type="entry name" value="Mur-like, catalytic domain"/>
    <property type="match status" value="1"/>
</dbReference>
<evidence type="ECO:0000256" key="4">
    <source>
        <dbReference type="ARBA" id="ARBA00022741"/>
    </source>
</evidence>
<dbReference type="FunCoup" id="A0A2K1L8S7">
    <property type="interactions" value="692"/>
</dbReference>
<evidence type="ECO:0000259" key="8">
    <source>
        <dbReference type="Pfam" id="PF02875"/>
    </source>
</evidence>
<comment type="similarity">
    <text evidence="1">Belongs to the folylpolyglutamate synthase family.</text>
</comment>
<dbReference type="GO" id="GO:0009396">
    <property type="term" value="P:folic acid-containing compound biosynthetic process"/>
    <property type="evidence" value="ECO:0000318"/>
    <property type="project" value="GO_Central"/>
</dbReference>
<dbReference type="InterPro" id="IPR013221">
    <property type="entry name" value="Mur_ligase_cen"/>
</dbReference>
<feature type="domain" description="Mur ligase central" evidence="9">
    <location>
        <begin position="161"/>
        <end position="409"/>
    </location>
</feature>
<gene>
    <name evidence="11" type="primary">LOC112278513</name>
    <name evidence="10" type="ORF">PHYPA_000841</name>
</gene>
<evidence type="ECO:0000256" key="2">
    <source>
        <dbReference type="ARBA" id="ARBA00022598"/>
    </source>
</evidence>
<dbReference type="STRING" id="3218.A0A2K1L8S7"/>
<organism evidence="10">
    <name type="scientific">Physcomitrium patens</name>
    <name type="common">Spreading-leaved earth moss</name>
    <name type="synonym">Physcomitrella patens</name>
    <dbReference type="NCBI Taxonomy" id="3218"/>
    <lineage>
        <taxon>Eukaryota</taxon>
        <taxon>Viridiplantae</taxon>
        <taxon>Streptophyta</taxon>
        <taxon>Embryophyta</taxon>
        <taxon>Bryophyta</taxon>
        <taxon>Bryophytina</taxon>
        <taxon>Bryopsida</taxon>
        <taxon>Funariidae</taxon>
        <taxon>Funariales</taxon>
        <taxon>Funariaceae</taxon>
        <taxon>Physcomitrium</taxon>
    </lineage>
</organism>
<keyword evidence="4" id="KW-0547">Nucleotide-binding</keyword>
<dbReference type="PaxDb" id="3218-PP1S43_134V6.1"/>
<dbReference type="SUPFAM" id="SSF53244">
    <property type="entry name" value="MurD-like peptide ligases, peptide-binding domain"/>
    <property type="match status" value="1"/>
</dbReference>
<evidence type="ECO:0000313" key="11">
    <source>
        <dbReference type="EnsemblPlants" id="Pp3c1_19310V3.1"/>
    </source>
</evidence>
<dbReference type="Proteomes" id="UP000006727">
    <property type="component" value="Chromosome 1"/>
</dbReference>
<dbReference type="InterPro" id="IPR001645">
    <property type="entry name" value="Folylpolyglutamate_synth"/>
</dbReference>
<dbReference type="GO" id="GO:0008841">
    <property type="term" value="F:dihydrofolate synthase activity"/>
    <property type="evidence" value="ECO:0000318"/>
    <property type="project" value="GO_Central"/>
</dbReference>
<dbReference type="SUPFAM" id="SSF53623">
    <property type="entry name" value="MurD-like peptide ligases, catalytic domain"/>
    <property type="match status" value="1"/>
</dbReference>
<feature type="domain" description="Mur ligase C-terminal" evidence="8">
    <location>
        <begin position="437"/>
        <end position="557"/>
    </location>
</feature>
<dbReference type="GO" id="GO:0005737">
    <property type="term" value="C:cytoplasm"/>
    <property type="evidence" value="ECO:0000318"/>
    <property type="project" value="GO_Central"/>
</dbReference>
<keyword evidence="5" id="KW-0067">ATP-binding</keyword>
<dbReference type="InterPro" id="IPR036615">
    <property type="entry name" value="Mur_ligase_C_dom_sf"/>
</dbReference>
<keyword evidence="2" id="KW-0436">Ligase</keyword>
<dbReference type="Gramene" id="Pp3c1_19310V3.1">
    <property type="protein sequence ID" value="Pp3c1_19310V3.1"/>
    <property type="gene ID" value="Pp3c1_19310"/>
</dbReference>
<accession>A0A2K1L8S7</accession>
<evidence type="ECO:0008006" key="13">
    <source>
        <dbReference type="Google" id="ProtNLM"/>
    </source>
</evidence>
<keyword evidence="12" id="KW-1185">Reference proteome</keyword>
<evidence type="ECO:0000256" key="6">
    <source>
        <dbReference type="ARBA" id="ARBA00022842"/>
    </source>
</evidence>
<name>A0A2K1L8S7_PHYPA</name>